<dbReference type="InterPro" id="IPR037401">
    <property type="entry name" value="SnoaL-like"/>
</dbReference>
<dbReference type="InterPro" id="IPR032710">
    <property type="entry name" value="NTF2-like_dom_sf"/>
</dbReference>
<dbReference type="Gene3D" id="3.10.450.50">
    <property type="match status" value="1"/>
</dbReference>
<keyword evidence="3" id="KW-1185">Reference proteome</keyword>
<name>A0A918PLK1_9SPHN</name>
<dbReference type="Proteomes" id="UP000648075">
    <property type="component" value="Unassembled WGS sequence"/>
</dbReference>
<dbReference type="AlphaFoldDB" id="A0A918PLK1"/>
<dbReference type="EMBL" id="BMZA01000020">
    <property type="protein sequence ID" value="GGZ15176.1"/>
    <property type="molecule type" value="Genomic_DNA"/>
</dbReference>
<accession>A0A918PLK1</accession>
<protein>
    <recommendedName>
        <fullName evidence="1">SnoaL-like domain-containing protein</fullName>
    </recommendedName>
</protein>
<dbReference type="RefSeq" id="WP_189622358.1">
    <property type="nucleotide sequence ID" value="NZ_BMZA01000020.1"/>
</dbReference>
<reference evidence="2" key="2">
    <citation type="submission" date="2020-09" db="EMBL/GenBank/DDBJ databases">
        <authorList>
            <person name="Sun Q."/>
            <person name="Kim S."/>
        </authorList>
    </citation>
    <scope>NUCLEOTIDE SEQUENCE</scope>
    <source>
        <strain evidence="2">KCTC 32255</strain>
    </source>
</reference>
<organism evidence="2 3">
    <name type="scientific">Novosphingobium colocasiae</name>
    <dbReference type="NCBI Taxonomy" id="1256513"/>
    <lineage>
        <taxon>Bacteria</taxon>
        <taxon>Pseudomonadati</taxon>
        <taxon>Pseudomonadota</taxon>
        <taxon>Alphaproteobacteria</taxon>
        <taxon>Sphingomonadales</taxon>
        <taxon>Sphingomonadaceae</taxon>
        <taxon>Novosphingobium</taxon>
    </lineage>
</organism>
<dbReference type="CDD" id="cd00531">
    <property type="entry name" value="NTF2_like"/>
    <property type="match status" value="1"/>
</dbReference>
<dbReference type="SUPFAM" id="SSF54427">
    <property type="entry name" value="NTF2-like"/>
    <property type="match status" value="1"/>
</dbReference>
<gene>
    <name evidence="2" type="ORF">GCM10011614_32620</name>
</gene>
<comment type="caution">
    <text evidence="2">The sequence shown here is derived from an EMBL/GenBank/DDBJ whole genome shotgun (WGS) entry which is preliminary data.</text>
</comment>
<sequence length="142" mass="15855">MGSQHFEEKAACAALITAFAYYVDRRMYRELADLFTEDGSFQRPGLSVRSREELFASMSARTTEIETRHVCTAPMFTSISDDRAEAVTYFMMFQAAGVETGLPSFESPAAVAEYRDTFAKTDDGWRIASRVGVPAMIHKSLV</sequence>
<evidence type="ECO:0000313" key="2">
    <source>
        <dbReference type="EMBL" id="GGZ15176.1"/>
    </source>
</evidence>
<proteinExistence type="predicted"/>
<evidence type="ECO:0000259" key="1">
    <source>
        <dbReference type="Pfam" id="PF13577"/>
    </source>
</evidence>
<reference evidence="2" key="1">
    <citation type="journal article" date="2014" name="Int. J. Syst. Evol. Microbiol.">
        <title>Complete genome sequence of Corynebacterium casei LMG S-19264T (=DSM 44701T), isolated from a smear-ripened cheese.</title>
        <authorList>
            <consortium name="US DOE Joint Genome Institute (JGI-PGF)"/>
            <person name="Walter F."/>
            <person name="Albersmeier A."/>
            <person name="Kalinowski J."/>
            <person name="Ruckert C."/>
        </authorList>
    </citation>
    <scope>NUCLEOTIDE SEQUENCE</scope>
    <source>
        <strain evidence="2">KCTC 32255</strain>
    </source>
</reference>
<evidence type="ECO:0000313" key="3">
    <source>
        <dbReference type="Proteomes" id="UP000648075"/>
    </source>
</evidence>
<dbReference type="Pfam" id="PF13577">
    <property type="entry name" value="SnoaL_4"/>
    <property type="match status" value="1"/>
</dbReference>
<feature type="domain" description="SnoaL-like" evidence="1">
    <location>
        <begin position="5"/>
        <end position="130"/>
    </location>
</feature>